<feature type="domain" description="Transferrin receptor-like dimerisation" evidence="4">
    <location>
        <begin position="676"/>
        <end position="801"/>
    </location>
</feature>
<dbReference type="SUPFAM" id="SSF47672">
    <property type="entry name" value="Transferrin receptor-like dimerisation domain"/>
    <property type="match status" value="1"/>
</dbReference>
<keyword evidence="6" id="KW-0378">Hydrolase</keyword>
<comment type="similarity">
    <text evidence="1">Belongs to the peptidase M28 family. M28B subfamily.</text>
</comment>
<accession>A0A068RRN9</accession>
<dbReference type="InterPro" id="IPR036757">
    <property type="entry name" value="TFR-like_dimer_dom_sf"/>
</dbReference>
<keyword evidence="3" id="KW-1133">Transmembrane helix</keyword>
<keyword evidence="6" id="KW-0121">Carboxypeptidase</keyword>
<keyword evidence="3" id="KW-0812">Transmembrane</keyword>
<dbReference type="InterPro" id="IPR046450">
    <property type="entry name" value="PA_dom_sf"/>
</dbReference>
<dbReference type="CDD" id="cd02121">
    <property type="entry name" value="PA_GCPII_like"/>
    <property type="match status" value="1"/>
</dbReference>
<evidence type="ECO:0000259" key="4">
    <source>
        <dbReference type="Pfam" id="PF04253"/>
    </source>
</evidence>
<comment type="caution">
    <text evidence="6">The sequence shown here is derived from an EMBL/GenBank/DDBJ whole genome shotgun (WGS) entry which is preliminary data.</text>
</comment>
<dbReference type="InterPro" id="IPR007365">
    <property type="entry name" value="TFR-like_dimer_dom"/>
</dbReference>
<dbReference type="SUPFAM" id="SSF52025">
    <property type="entry name" value="PA domain"/>
    <property type="match status" value="1"/>
</dbReference>
<evidence type="ECO:0000259" key="5">
    <source>
        <dbReference type="Pfam" id="PF04389"/>
    </source>
</evidence>
<evidence type="ECO:0000256" key="1">
    <source>
        <dbReference type="ARBA" id="ARBA00005634"/>
    </source>
</evidence>
<gene>
    <name evidence="6" type="ORF">LCOR_03795.1</name>
</gene>
<evidence type="ECO:0000256" key="2">
    <source>
        <dbReference type="SAM" id="MobiDB-lite"/>
    </source>
</evidence>
<dbReference type="InterPro" id="IPR039373">
    <property type="entry name" value="Peptidase_M28B"/>
</dbReference>
<dbReference type="STRING" id="1263082.A0A068RRN9"/>
<evidence type="ECO:0000313" key="6">
    <source>
        <dbReference type="EMBL" id="CDH52307.1"/>
    </source>
</evidence>
<evidence type="ECO:0000313" key="7">
    <source>
        <dbReference type="Proteomes" id="UP000027586"/>
    </source>
</evidence>
<dbReference type="InterPro" id="IPR007484">
    <property type="entry name" value="Peptidase_M28"/>
</dbReference>
<dbReference type="Gene3D" id="3.40.630.10">
    <property type="entry name" value="Zn peptidases"/>
    <property type="match status" value="1"/>
</dbReference>
<dbReference type="FunFam" id="3.40.630.10:FF:000101">
    <property type="entry name" value="N-acetylated alpha-linked acidic dipeptidase like 1"/>
    <property type="match status" value="1"/>
</dbReference>
<keyword evidence="3" id="KW-0472">Membrane</keyword>
<name>A0A068RRN9_9FUNG</name>
<protein>
    <submittedName>
        <fullName evidence="6">Glutamate carboxypeptidase</fullName>
    </submittedName>
</protein>
<evidence type="ECO:0000256" key="3">
    <source>
        <dbReference type="SAM" id="Phobius"/>
    </source>
</evidence>
<proteinExistence type="inferred from homology"/>
<dbReference type="Proteomes" id="UP000027586">
    <property type="component" value="Unassembled WGS sequence"/>
</dbReference>
<dbReference type="CDD" id="cd08022">
    <property type="entry name" value="M28_PSMA_like"/>
    <property type="match status" value="1"/>
</dbReference>
<dbReference type="Gene3D" id="3.50.30.30">
    <property type="match status" value="1"/>
</dbReference>
<feature type="compositionally biased region" description="Low complexity" evidence="2">
    <location>
        <begin position="1"/>
        <end position="22"/>
    </location>
</feature>
<feature type="transmembrane region" description="Helical" evidence="3">
    <location>
        <begin position="71"/>
        <end position="94"/>
    </location>
</feature>
<sequence length="804" mass="89442">MAHYQSAIAGESSTSGGTSSTARPSRYNGSWIRSAHRWFTRTIGSTKGESAPLINPNKGVLELPRLTTRKILVSVSSIVLAIFALGALLVYMLFHRQQQVDFENLMMEIPSSARIMEHLRYYTSDTHLAGTQGDKLQAEWTRNRFLEYGISNTTIETYYPLLNYPLERRVAIVSGPSELRYEAKLVEEVVDEDESSKKGVSMPAFHGYSKNGTALAPIIYVHYGRIKDFQYLIAQGVQVNGTIALIRSTTSPSIGHSIRSAEMFGCVGVLTYPDPVDDGPINKDGYPHVSPAKSYPEGPWRPSSSVQRGSAQFSPMLAGDPTTPGWAATENASRIPVDESIGIPRIPSLPISYEDALPLLKAVENRGSCSGDDWHGGLNNITYCSGPSEGEVHLVNIVENKYTPIWNVIGRIQGKEEPDHAVILGNHRDAWVYGASDPSSGAATMLELVRALGILLSKGWQPRRTIIIASWDAGSFGTIGSTEWVEDHKDWLAKEAVAYINVDAGVQGSYFFAEASPTLKQLIHQVTQSVIAPGSNGDQTIYDTWLAYANHTRRGTPLETPPVDYPLNSRSDVTAFLSHIGIASMHFGFSGDMGVRYSAYDSFHWMEKFGDPTFEYHATLTKIWGLLTFHLAHDRILPMYPQDYYVEVNQYIGDLLSMSTTMGNGIHQQIADLSHGPFHKPLKKLRKRSRKFEHKREKLKSSLEPYINRHDDQLPEDVLKHLIKANKRLMYFERGFASNEGIQGREWFKHVIYAPNLLSSTPSVQVLPAIWDAYVSNDTDIIQQAISMTASSILDAASILKHDY</sequence>
<dbReference type="Pfam" id="PF04253">
    <property type="entry name" value="TFR_dimer"/>
    <property type="match status" value="1"/>
</dbReference>
<dbReference type="OrthoDB" id="5841748at2759"/>
<dbReference type="SUPFAM" id="SSF53187">
    <property type="entry name" value="Zn-dependent exopeptidases"/>
    <property type="match status" value="1"/>
</dbReference>
<dbReference type="AlphaFoldDB" id="A0A068RRN9"/>
<reference evidence="6" key="1">
    <citation type="submission" date="2013-08" db="EMBL/GenBank/DDBJ databases">
        <title>Gene expansion shapes genome architecture in the human pathogen Lichtheimia corymbifera: an evolutionary genomics analysis in the ancient terrestrial Mucorales (Mucoromycotina).</title>
        <authorList>
            <person name="Schwartze V.U."/>
            <person name="Winter S."/>
            <person name="Shelest E."/>
            <person name="Marcet-Houben M."/>
            <person name="Horn F."/>
            <person name="Wehner S."/>
            <person name="Hoffmann K."/>
            <person name="Riege K."/>
            <person name="Sammeth M."/>
            <person name="Nowrousian M."/>
            <person name="Valiante V."/>
            <person name="Linde J."/>
            <person name="Jacobsen I.D."/>
            <person name="Marz M."/>
            <person name="Brakhage A.A."/>
            <person name="Gabaldon T."/>
            <person name="Bocker S."/>
            <person name="Voigt K."/>
        </authorList>
    </citation>
    <scope>NUCLEOTIDE SEQUENCE [LARGE SCALE GENOMIC DNA]</scope>
    <source>
        <strain evidence="6">FSU 9682</strain>
    </source>
</reference>
<dbReference type="GO" id="GO:0004180">
    <property type="term" value="F:carboxypeptidase activity"/>
    <property type="evidence" value="ECO:0007669"/>
    <property type="project" value="UniProtKB-KW"/>
</dbReference>
<dbReference type="Gene3D" id="1.20.930.40">
    <property type="entry name" value="Transferrin receptor-like, dimerisation domain"/>
    <property type="match status" value="1"/>
</dbReference>
<dbReference type="EMBL" id="CBTN010000012">
    <property type="protein sequence ID" value="CDH52307.1"/>
    <property type="molecule type" value="Genomic_DNA"/>
</dbReference>
<organism evidence="6 7">
    <name type="scientific">Lichtheimia corymbifera JMRC:FSU:9682</name>
    <dbReference type="NCBI Taxonomy" id="1263082"/>
    <lineage>
        <taxon>Eukaryota</taxon>
        <taxon>Fungi</taxon>
        <taxon>Fungi incertae sedis</taxon>
        <taxon>Mucoromycota</taxon>
        <taxon>Mucoromycotina</taxon>
        <taxon>Mucoromycetes</taxon>
        <taxon>Mucorales</taxon>
        <taxon>Lichtheimiaceae</taxon>
        <taxon>Lichtheimia</taxon>
    </lineage>
</organism>
<keyword evidence="7" id="KW-1185">Reference proteome</keyword>
<dbReference type="Pfam" id="PF04389">
    <property type="entry name" value="Peptidase_M28"/>
    <property type="match status" value="1"/>
</dbReference>
<feature type="compositionally biased region" description="Polar residues" evidence="2">
    <location>
        <begin position="302"/>
        <end position="312"/>
    </location>
</feature>
<feature type="region of interest" description="Disordered" evidence="2">
    <location>
        <begin position="280"/>
        <end position="312"/>
    </location>
</feature>
<dbReference type="PANTHER" id="PTHR10404">
    <property type="entry name" value="N-ACETYLATED-ALPHA-LINKED ACIDIC DIPEPTIDASE"/>
    <property type="match status" value="1"/>
</dbReference>
<keyword evidence="6" id="KW-0645">Protease</keyword>
<feature type="region of interest" description="Disordered" evidence="2">
    <location>
        <begin position="1"/>
        <end position="25"/>
    </location>
</feature>
<feature type="domain" description="Peptidase M28" evidence="5">
    <location>
        <begin position="407"/>
        <end position="534"/>
    </location>
</feature>
<dbReference type="PANTHER" id="PTHR10404:SF46">
    <property type="entry name" value="VACUOLAR PROTEIN SORTING-ASSOCIATED PROTEIN 70"/>
    <property type="match status" value="1"/>
</dbReference>
<dbReference type="VEuPathDB" id="FungiDB:LCOR_03795.1"/>